<accession>A0A3E1NKY7</accession>
<comment type="caution">
    <text evidence="2">The sequence shown here is derived from an EMBL/GenBank/DDBJ whole genome shotgun (WGS) entry which is preliminary data.</text>
</comment>
<sequence length="142" mass="15781">MKKLILAAALFVFAINAAMAANIENTYASSLVKKEFPGASNITAKENEDMITVNFMVNDQRMQAFYDKEGHKLGSSRAVQLQNLPLNAYKVITTKYADYTATEAVELNHEETGHHYYVSLQNETGKVILQVDDAGTVSIFKK</sequence>
<feature type="chain" id="PRO_5017690322" description="Beta-lactamase-inhibitor-like PepSY-like domain-containing protein" evidence="1">
    <location>
        <begin position="21"/>
        <end position="142"/>
    </location>
</feature>
<organism evidence="2 3">
    <name type="scientific">Deminuibacter soli</name>
    <dbReference type="NCBI Taxonomy" id="2291815"/>
    <lineage>
        <taxon>Bacteria</taxon>
        <taxon>Pseudomonadati</taxon>
        <taxon>Bacteroidota</taxon>
        <taxon>Chitinophagia</taxon>
        <taxon>Chitinophagales</taxon>
        <taxon>Chitinophagaceae</taxon>
        <taxon>Deminuibacter</taxon>
    </lineage>
</organism>
<dbReference type="OrthoDB" id="664943at2"/>
<gene>
    <name evidence="2" type="ORF">DXN05_07225</name>
</gene>
<dbReference type="EMBL" id="QTJU01000002">
    <property type="protein sequence ID" value="RFM28582.1"/>
    <property type="molecule type" value="Genomic_DNA"/>
</dbReference>
<keyword evidence="1" id="KW-0732">Signal</keyword>
<reference evidence="2 3" key="1">
    <citation type="submission" date="2018-08" db="EMBL/GenBank/DDBJ databases">
        <title>Chitinophagaceae sp. K23C18032701, a novel bacterium isolated from forest soil.</title>
        <authorList>
            <person name="Wang C."/>
        </authorList>
    </citation>
    <scope>NUCLEOTIDE SEQUENCE [LARGE SCALE GENOMIC DNA]</scope>
    <source>
        <strain evidence="2 3">K23C18032701</strain>
    </source>
</reference>
<dbReference type="Gene3D" id="3.10.450.360">
    <property type="match status" value="1"/>
</dbReference>
<dbReference type="SUPFAM" id="SSF160574">
    <property type="entry name" value="BT0923-like"/>
    <property type="match status" value="1"/>
</dbReference>
<dbReference type="AlphaFoldDB" id="A0A3E1NKY7"/>
<evidence type="ECO:0008006" key="4">
    <source>
        <dbReference type="Google" id="ProtNLM"/>
    </source>
</evidence>
<feature type="signal peptide" evidence="1">
    <location>
        <begin position="1"/>
        <end position="20"/>
    </location>
</feature>
<dbReference type="RefSeq" id="WP_116846572.1">
    <property type="nucleotide sequence ID" value="NZ_QTJU01000002.1"/>
</dbReference>
<evidence type="ECO:0000256" key="1">
    <source>
        <dbReference type="SAM" id="SignalP"/>
    </source>
</evidence>
<evidence type="ECO:0000313" key="3">
    <source>
        <dbReference type="Proteomes" id="UP000261284"/>
    </source>
</evidence>
<protein>
    <recommendedName>
        <fullName evidence="4">Beta-lactamase-inhibitor-like PepSY-like domain-containing protein</fullName>
    </recommendedName>
</protein>
<dbReference type="Proteomes" id="UP000261284">
    <property type="component" value="Unassembled WGS sequence"/>
</dbReference>
<keyword evidence="3" id="KW-1185">Reference proteome</keyword>
<proteinExistence type="predicted"/>
<name>A0A3E1NKY7_9BACT</name>
<evidence type="ECO:0000313" key="2">
    <source>
        <dbReference type="EMBL" id="RFM28582.1"/>
    </source>
</evidence>